<proteinExistence type="predicted"/>
<evidence type="ECO:0000313" key="1">
    <source>
        <dbReference type="EMBL" id="MEV0968265.1"/>
    </source>
</evidence>
<comment type="caution">
    <text evidence="1">The sequence shown here is derived from an EMBL/GenBank/DDBJ whole genome shotgun (WGS) entry which is preliminary data.</text>
</comment>
<evidence type="ECO:0000313" key="2">
    <source>
        <dbReference type="Proteomes" id="UP001551675"/>
    </source>
</evidence>
<keyword evidence="2" id="KW-1185">Reference proteome</keyword>
<protein>
    <submittedName>
        <fullName evidence="1">Uncharacterized protein</fullName>
    </submittedName>
</protein>
<gene>
    <name evidence="1" type="ORF">AB0I59_06495</name>
</gene>
<organism evidence="1 2">
    <name type="scientific">Microtetraspora glauca</name>
    <dbReference type="NCBI Taxonomy" id="1996"/>
    <lineage>
        <taxon>Bacteria</taxon>
        <taxon>Bacillati</taxon>
        <taxon>Actinomycetota</taxon>
        <taxon>Actinomycetes</taxon>
        <taxon>Streptosporangiales</taxon>
        <taxon>Streptosporangiaceae</taxon>
        <taxon>Microtetraspora</taxon>
    </lineage>
</organism>
<name>A0ABV3G9E3_MICGL</name>
<sequence>MAEEVIDPLAEVESLLSRHLFSPVTVVDWQRLEPWAELAGYTHALNDAVCLHAARRR</sequence>
<dbReference type="RefSeq" id="WP_358130739.1">
    <property type="nucleotide sequence ID" value="NZ_JBFALK010000003.1"/>
</dbReference>
<accession>A0ABV3G9E3</accession>
<dbReference type="Proteomes" id="UP001551675">
    <property type="component" value="Unassembled WGS sequence"/>
</dbReference>
<reference evidence="1 2" key="1">
    <citation type="submission" date="2024-06" db="EMBL/GenBank/DDBJ databases">
        <title>The Natural Products Discovery Center: Release of the First 8490 Sequenced Strains for Exploring Actinobacteria Biosynthetic Diversity.</title>
        <authorList>
            <person name="Kalkreuter E."/>
            <person name="Kautsar S.A."/>
            <person name="Yang D."/>
            <person name="Bader C.D."/>
            <person name="Teijaro C.N."/>
            <person name="Fluegel L."/>
            <person name="Davis C.M."/>
            <person name="Simpson J.R."/>
            <person name="Lauterbach L."/>
            <person name="Steele A.D."/>
            <person name="Gui C."/>
            <person name="Meng S."/>
            <person name="Li G."/>
            <person name="Viehrig K."/>
            <person name="Ye F."/>
            <person name="Su P."/>
            <person name="Kiefer A.F."/>
            <person name="Nichols A."/>
            <person name="Cepeda A.J."/>
            <person name="Yan W."/>
            <person name="Fan B."/>
            <person name="Jiang Y."/>
            <person name="Adhikari A."/>
            <person name="Zheng C.-J."/>
            <person name="Schuster L."/>
            <person name="Cowan T.M."/>
            <person name="Smanski M.J."/>
            <person name="Chevrette M.G."/>
            <person name="De Carvalho L.P.S."/>
            <person name="Shen B."/>
        </authorList>
    </citation>
    <scope>NUCLEOTIDE SEQUENCE [LARGE SCALE GENOMIC DNA]</scope>
    <source>
        <strain evidence="1 2">NPDC050100</strain>
    </source>
</reference>
<dbReference type="EMBL" id="JBFALK010000003">
    <property type="protein sequence ID" value="MEV0968265.1"/>
    <property type="molecule type" value="Genomic_DNA"/>
</dbReference>